<organism evidence="1 2">
    <name type="scientific">Aspergillus ellipticus CBS 707.79</name>
    <dbReference type="NCBI Taxonomy" id="1448320"/>
    <lineage>
        <taxon>Eukaryota</taxon>
        <taxon>Fungi</taxon>
        <taxon>Dikarya</taxon>
        <taxon>Ascomycota</taxon>
        <taxon>Pezizomycotina</taxon>
        <taxon>Eurotiomycetes</taxon>
        <taxon>Eurotiomycetidae</taxon>
        <taxon>Eurotiales</taxon>
        <taxon>Aspergillaceae</taxon>
        <taxon>Aspergillus</taxon>
        <taxon>Aspergillus subgen. Circumdati</taxon>
    </lineage>
</organism>
<dbReference type="AlphaFoldDB" id="A0A319DTS4"/>
<dbReference type="OrthoDB" id="3508621at2759"/>
<accession>A0A319DTS4</accession>
<sequence>MPPTKFKFPTDPEHWEEAIKKAGLQGVTINDLMSMKSASKATIAQFLVHRILMVSKGGYELKHEANLWGLERSLPIAERELQDDMYFQNYVQSV</sequence>
<dbReference type="Proteomes" id="UP000247810">
    <property type="component" value="Unassembled WGS sequence"/>
</dbReference>
<proteinExistence type="predicted"/>
<name>A0A319DTS4_9EURO</name>
<evidence type="ECO:0000313" key="1">
    <source>
        <dbReference type="EMBL" id="PYH91498.1"/>
    </source>
</evidence>
<dbReference type="VEuPathDB" id="FungiDB:BO71DRAFT_401367"/>
<reference evidence="1 2" key="1">
    <citation type="submission" date="2018-02" db="EMBL/GenBank/DDBJ databases">
        <title>The genomes of Aspergillus section Nigri reveals drivers in fungal speciation.</title>
        <authorList>
            <consortium name="DOE Joint Genome Institute"/>
            <person name="Vesth T.C."/>
            <person name="Nybo J."/>
            <person name="Theobald S."/>
            <person name="Brandl J."/>
            <person name="Frisvad J.C."/>
            <person name="Nielsen K.F."/>
            <person name="Lyhne E.K."/>
            <person name="Kogle M.E."/>
            <person name="Kuo A."/>
            <person name="Riley R."/>
            <person name="Clum A."/>
            <person name="Nolan M."/>
            <person name="Lipzen A."/>
            <person name="Salamov A."/>
            <person name="Henrissat B."/>
            <person name="Wiebenga A."/>
            <person name="De vries R.P."/>
            <person name="Grigoriev I.V."/>
            <person name="Mortensen U.H."/>
            <person name="Andersen M.R."/>
            <person name="Baker S.E."/>
        </authorList>
    </citation>
    <scope>NUCLEOTIDE SEQUENCE [LARGE SCALE GENOMIC DNA]</scope>
    <source>
        <strain evidence="1 2">CBS 707.79</strain>
    </source>
</reference>
<dbReference type="EMBL" id="KZ825944">
    <property type="protein sequence ID" value="PYH91498.1"/>
    <property type="molecule type" value="Genomic_DNA"/>
</dbReference>
<keyword evidence="2" id="KW-1185">Reference proteome</keyword>
<evidence type="ECO:0000313" key="2">
    <source>
        <dbReference type="Proteomes" id="UP000247810"/>
    </source>
</evidence>
<gene>
    <name evidence="1" type="ORF">BO71DRAFT_401367</name>
</gene>
<protein>
    <submittedName>
        <fullName evidence="1">Uncharacterized protein</fullName>
    </submittedName>
</protein>